<keyword evidence="4" id="KW-1003">Cell membrane</keyword>
<dbReference type="Gene3D" id="3.40.50.300">
    <property type="entry name" value="P-loop containing nucleotide triphosphate hydrolases"/>
    <property type="match status" value="1"/>
</dbReference>
<evidence type="ECO:0000256" key="4">
    <source>
        <dbReference type="ARBA" id="ARBA00022475"/>
    </source>
</evidence>
<evidence type="ECO:0000256" key="2">
    <source>
        <dbReference type="ARBA" id="ARBA00005417"/>
    </source>
</evidence>
<evidence type="ECO:0000256" key="1">
    <source>
        <dbReference type="ARBA" id="ARBA00004202"/>
    </source>
</evidence>
<evidence type="ECO:0000259" key="9">
    <source>
        <dbReference type="PROSITE" id="PS50893"/>
    </source>
</evidence>
<dbReference type="CDD" id="cd03262">
    <property type="entry name" value="ABC_HisP_GlnQ"/>
    <property type="match status" value="1"/>
</dbReference>
<keyword evidence="8" id="KW-0472">Membrane</keyword>
<comment type="subcellular location">
    <subcellularLocation>
        <location evidence="1">Cell membrane</location>
        <topology evidence="1">Peripheral membrane protein</topology>
    </subcellularLocation>
</comment>
<dbReference type="Pfam" id="PF00005">
    <property type="entry name" value="ABC_tran"/>
    <property type="match status" value="1"/>
</dbReference>
<dbReference type="Proteomes" id="UP001305702">
    <property type="component" value="Chromosome"/>
</dbReference>
<keyword evidence="11" id="KW-1185">Reference proteome</keyword>
<keyword evidence="6 10" id="KW-0067">ATP-binding</keyword>
<dbReference type="EMBL" id="CP130318">
    <property type="protein sequence ID" value="WNQ12366.1"/>
    <property type="molecule type" value="Genomic_DNA"/>
</dbReference>
<dbReference type="FunFam" id="3.40.50.300:FF:000020">
    <property type="entry name" value="Amino acid ABC transporter ATP-binding component"/>
    <property type="match status" value="1"/>
</dbReference>
<sequence>MIHINNLQKTYGETAVLKDVNVTIAEGEVVSIIGPSGAGKSTLLRCINLLEVPTAGELTVDQKPVHYRANRKGKLTMMSQYRLQWLRTRVGMVFQQFNLWPHKTVLQNVIEGPTVIHRLPKAEAVRKAEELLDKVGLLHKAGEYPGNLSGGQQQRVAIARALAMEPKVMLFDEPTSALDPELVNEVLELMVRLAKEGMTMIVVTHEMNFARNISDRVLFMEQGQITRQGPPDELFGNPDARMAQFMRSLSHNVDTKGA</sequence>
<dbReference type="PANTHER" id="PTHR43166">
    <property type="entry name" value="AMINO ACID IMPORT ATP-BINDING PROTEIN"/>
    <property type="match status" value="1"/>
</dbReference>
<dbReference type="PROSITE" id="PS50893">
    <property type="entry name" value="ABC_TRANSPORTER_2"/>
    <property type="match status" value="1"/>
</dbReference>
<comment type="similarity">
    <text evidence="2">Belongs to the ABC transporter superfamily.</text>
</comment>
<dbReference type="InterPro" id="IPR030679">
    <property type="entry name" value="ABC_ATPase_HisP-typ"/>
</dbReference>
<dbReference type="InterPro" id="IPR017871">
    <property type="entry name" value="ABC_transporter-like_CS"/>
</dbReference>
<dbReference type="PANTHER" id="PTHR43166:SF9">
    <property type="entry name" value="GLUTAMATE_ASPARTATE IMPORT ATP-BINDING PROTEIN GLTL"/>
    <property type="match status" value="1"/>
</dbReference>
<gene>
    <name evidence="10" type="ORF">MJA45_04775</name>
</gene>
<name>A0AA96LEP7_9BACL</name>
<dbReference type="GO" id="GO:0005886">
    <property type="term" value="C:plasma membrane"/>
    <property type="evidence" value="ECO:0007669"/>
    <property type="project" value="UniProtKB-SubCell"/>
</dbReference>
<dbReference type="PROSITE" id="PS00211">
    <property type="entry name" value="ABC_TRANSPORTER_1"/>
    <property type="match status" value="1"/>
</dbReference>
<dbReference type="GO" id="GO:0016887">
    <property type="term" value="F:ATP hydrolysis activity"/>
    <property type="evidence" value="ECO:0007669"/>
    <property type="project" value="InterPro"/>
</dbReference>
<proteinExistence type="inferred from homology"/>
<dbReference type="SUPFAM" id="SSF52540">
    <property type="entry name" value="P-loop containing nucleoside triphosphate hydrolases"/>
    <property type="match status" value="1"/>
</dbReference>
<evidence type="ECO:0000256" key="5">
    <source>
        <dbReference type="ARBA" id="ARBA00022741"/>
    </source>
</evidence>
<keyword evidence="3" id="KW-0813">Transport</keyword>
<protein>
    <submittedName>
        <fullName evidence="10">Amino acid ABC transporter ATP-binding protein</fullName>
    </submittedName>
</protein>
<accession>A0AA96LEP7</accession>
<evidence type="ECO:0000256" key="8">
    <source>
        <dbReference type="ARBA" id="ARBA00023136"/>
    </source>
</evidence>
<dbReference type="InterPro" id="IPR003439">
    <property type="entry name" value="ABC_transporter-like_ATP-bd"/>
</dbReference>
<organism evidence="10 11">
    <name type="scientific">Paenibacillus aurantius</name>
    <dbReference type="NCBI Taxonomy" id="2918900"/>
    <lineage>
        <taxon>Bacteria</taxon>
        <taxon>Bacillati</taxon>
        <taxon>Bacillota</taxon>
        <taxon>Bacilli</taxon>
        <taxon>Bacillales</taxon>
        <taxon>Paenibacillaceae</taxon>
        <taxon>Paenibacillus</taxon>
    </lineage>
</organism>
<evidence type="ECO:0000313" key="10">
    <source>
        <dbReference type="EMBL" id="WNQ12366.1"/>
    </source>
</evidence>
<keyword evidence="5" id="KW-0547">Nucleotide-binding</keyword>
<keyword evidence="7" id="KW-0029">Amino-acid transport</keyword>
<dbReference type="InterPro" id="IPR050086">
    <property type="entry name" value="MetN_ABC_transporter-like"/>
</dbReference>
<dbReference type="InterPro" id="IPR003593">
    <property type="entry name" value="AAA+_ATPase"/>
</dbReference>
<dbReference type="GO" id="GO:0005524">
    <property type="term" value="F:ATP binding"/>
    <property type="evidence" value="ECO:0007669"/>
    <property type="project" value="UniProtKB-KW"/>
</dbReference>
<reference evidence="10 11" key="1">
    <citation type="submission" date="2022-02" db="EMBL/GenBank/DDBJ databases">
        <title>Paenibacillus sp. MBLB1776 Whole Genome Shotgun Sequencing.</title>
        <authorList>
            <person name="Hwang C.Y."/>
            <person name="Cho E.-S."/>
            <person name="Seo M.-J."/>
        </authorList>
    </citation>
    <scope>NUCLEOTIDE SEQUENCE [LARGE SCALE GENOMIC DNA]</scope>
    <source>
        <strain evidence="10 11">MBLB1776</strain>
    </source>
</reference>
<dbReference type="KEGG" id="paun:MJA45_04775"/>
<feature type="domain" description="ABC transporter" evidence="9">
    <location>
        <begin position="2"/>
        <end position="247"/>
    </location>
</feature>
<evidence type="ECO:0000256" key="3">
    <source>
        <dbReference type="ARBA" id="ARBA00022448"/>
    </source>
</evidence>
<evidence type="ECO:0000256" key="7">
    <source>
        <dbReference type="ARBA" id="ARBA00022970"/>
    </source>
</evidence>
<dbReference type="RefSeq" id="WP_315606143.1">
    <property type="nucleotide sequence ID" value="NZ_CP130318.1"/>
</dbReference>
<dbReference type="PIRSF" id="PIRSF039085">
    <property type="entry name" value="ABC_ATPase_HisP"/>
    <property type="match status" value="1"/>
</dbReference>
<dbReference type="SMART" id="SM00382">
    <property type="entry name" value="AAA"/>
    <property type="match status" value="1"/>
</dbReference>
<dbReference type="GO" id="GO:0015424">
    <property type="term" value="F:ABC-type amino acid transporter activity"/>
    <property type="evidence" value="ECO:0007669"/>
    <property type="project" value="InterPro"/>
</dbReference>
<evidence type="ECO:0000313" key="11">
    <source>
        <dbReference type="Proteomes" id="UP001305702"/>
    </source>
</evidence>
<dbReference type="AlphaFoldDB" id="A0AA96LEP7"/>
<dbReference type="InterPro" id="IPR027417">
    <property type="entry name" value="P-loop_NTPase"/>
</dbReference>
<evidence type="ECO:0000256" key="6">
    <source>
        <dbReference type="ARBA" id="ARBA00022840"/>
    </source>
</evidence>